<dbReference type="PROSITE" id="PS50006">
    <property type="entry name" value="FHA_DOMAIN"/>
    <property type="match status" value="1"/>
</dbReference>
<dbReference type="CDD" id="cd00060">
    <property type="entry name" value="FHA"/>
    <property type="match status" value="1"/>
</dbReference>
<dbReference type="GO" id="GO:0015648">
    <property type="term" value="F:lipid-linked peptidoglycan transporter activity"/>
    <property type="evidence" value="ECO:0007669"/>
    <property type="project" value="TreeGrafter"/>
</dbReference>
<feature type="transmembrane region" description="Helical" evidence="6">
    <location>
        <begin position="187"/>
        <end position="212"/>
    </location>
</feature>
<dbReference type="Pfam" id="PF00498">
    <property type="entry name" value="FHA"/>
    <property type="match status" value="1"/>
</dbReference>
<feature type="transmembrane region" description="Helical" evidence="6">
    <location>
        <begin position="242"/>
        <end position="262"/>
    </location>
</feature>
<keyword evidence="8" id="KW-0132">Cell division</keyword>
<keyword evidence="5 6" id="KW-0472">Membrane</keyword>
<dbReference type="InterPro" id="IPR008984">
    <property type="entry name" value="SMAD_FHA_dom_sf"/>
</dbReference>
<comment type="caution">
    <text evidence="8">The sequence shown here is derived from an EMBL/GenBank/DDBJ whole genome shotgun (WGS) entry which is preliminary data.</text>
</comment>
<accession>A0A2N0UYW4</accession>
<dbReference type="Gene3D" id="2.60.200.20">
    <property type="match status" value="1"/>
</dbReference>
<dbReference type="GO" id="GO:0032153">
    <property type="term" value="C:cell division site"/>
    <property type="evidence" value="ECO:0007669"/>
    <property type="project" value="TreeGrafter"/>
</dbReference>
<feature type="transmembrane region" description="Helical" evidence="6">
    <location>
        <begin position="425"/>
        <end position="443"/>
    </location>
</feature>
<feature type="transmembrane region" description="Helical" evidence="6">
    <location>
        <begin position="6"/>
        <end position="31"/>
    </location>
</feature>
<name>A0A2N0UYW4_9FIRM</name>
<dbReference type="Proteomes" id="UP000233425">
    <property type="component" value="Unassembled WGS sequence"/>
</dbReference>
<keyword evidence="8" id="KW-0131">Cell cycle</keyword>
<evidence type="ECO:0000256" key="4">
    <source>
        <dbReference type="ARBA" id="ARBA00022989"/>
    </source>
</evidence>
<dbReference type="RefSeq" id="WP_101028726.1">
    <property type="nucleotide sequence ID" value="NZ_CABMMZ010000032.1"/>
</dbReference>
<feature type="transmembrane region" description="Helical" evidence="6">
    <location>
        <begin position="338"/>
        <end position="370"/>
    </location>
</feature>
<evidence type="ECO:0000259" key="7">
    <source>
        <dbReference type="PROSITE" id="PS50006"/>
    </source>
</evidence>
<dbReference type="EMBL" id="NNSR01000032">
    <property type="protein sequence ID" value="PKD32155.1"/>
    <property type="molecule type" value="Genomic_DNA"/>
</dbReference>
<keyword evidence="4 6" id="KW-1133">Transmembrane helix</keyword>
<dbReference type="PANTHER" id="PTHR30474:SF3">
    <property type="entry name" value="PEPTIDOGLYCAN GLYCOSYLTRANSFERASE RODA"/>
    <property type="match status" value="1"/>
</dbReference>
<dbReference type="GO" id="GO:0051301">
    <property type="term" value="P:cell division"/>
    <property type="evidence" value="ECO:0007669"/>
    <property type="project" value="UniProtKB-KW"/>
</dbReference>
<feature type="transmembrane region" description="Helical" evidence="6">
    <location>
        <begin position="493"/>
        <end position="515"/>
    </location>
</feature>
<dbReference type="Pfam" id="PF01098">
    <property type="entry name" value="FTSW_RODA_SPOVE"/>
    <property type="match status" value="1"/>
</dbReference>
<dbReference type="SUPFAM" id="SSF49879">
    <property type="entry name" value="SMAD/FHA domain"/>
    <property type="match status" value="1"/>
</dbReference>
<feature type="transmembrane region" description="Helical" evidence="6">
    <location>
        <begin position="219"/>
        <end position="236"/>
    </location>
</feature>
<feature type="transmembrane region" description="Helical" evidence="6">
    <location>
        <begin position="163"/>
        <end position="181"/>
    </location>
</feature>
<dbReference type="PANTHER" id="PTHR30474">
    <property type="entry name" value="CELL CYCLE PROTEIN"/>
    <property type="match status" value="1"/>
</dbReference>
<dbReference type="GO" id="GO:0005886">
    <property type="term" value="C:plasma membrane"/>
    <property type="evidence" value="ECO:0007669"/>
    <property type="project" value="TreeGrafter"/>
</dbReference>
<protein>
    <submittedName>
        <fullName evidence="8">Cell division protein FtsW</fullName>
    </submittedName>
</protein>
<evidence type="ECO:0000256" key="5">
    <source>
        <dbReference type="ARBA" id="ARBA00023136"/>
    </source>
</evidence>
<feature type="transmembrane region" description="Helical" evidence="6">
    <location>
        <begin position="463"/>
        <end position="481"/>
    </location>
</feature>
<dbReference type="SMART" id="SM00240">
    <property type="entry name" value="FHA"/>
    <property type="match status" value="1"/>
</dbReference>
<feature type="domain" description="FHA" evidence="7">
    <location>
        <begin position="63"/>
        <end position="112"/>
    </location>
</feature>
<dbReference type="InterPro" id="IPR000253">
    <property type="entry name" value="FHA_dom"/>
</dbReference>
<comment type="subcellular location">
    <subcellularLocation>
        <location evidence="1">Membrane</location>
        <topology evidence="1">Multi-pass membrane protein</topology>
    </subcellularLocation>
</comment>
<evidence type="ECO:0000256" key="1">
    <source>
        <dbReference type="ARBA" id="ARBA00004141"/>
    </source>
</evidence>
<evidence type="ECO:0000256" key="3">
    <source>
        <dbReference type="ARBA" id="ARBA00022960"/>
    </source>
</evidence>
<proteinExistence type="predicted"/>
<feature type="transmembrane region" description="Helical" evidence="6">
    <location>
        <begin position="376"/>
        <end position="394"/>
    </location>
</feature>
<evidence type="ECO:0000256" key="6">
    <source>
        <dbReference type="SAM" id="Phobius"/>
    </source>
</evidence>
<feature type="transmembrane region" description="Helical" evidence="6">
    <location>
        <begin position="274"/>
        <end position="293"/>
    </location>
</feature>
<dbReference type="InterPro" id="IPR001182">
    <property type="entry name" value="FtsW/RodA"/>
</dbReference>
<dbReference type="AlphaFoldDB" id="A0A2N0UYW4"/>
<evidence type="ECO:0000313" key="8">
    <source>
        <dbReference type="EMBL" id="PKD32155.1"/>
    </source>
</evidence>
<sequence>MPDLSIIFDMGVVALRFLMPVYAIIIVYQCFAAMRRRRRPETPLISLLNPATGEMLPVLFWENSIGRSKSSDVTVDDPTVSRNHCVLLRRKDGWYVNDTDSKSGTMLNGKRTRGRAKVLIDDTITIGGTSLIVKRGEEFQQPLQSSWFFSKVSDKPAMKSWKLMLLITFFHFFMCVQAMFWNDGTNTMAPLVLFGALAAVEWGFFFISYFVIRRVNFELESLALFLTGIGVMMLIRQSERSAYVQLVAAAIGMIFFCIIIKLIEDPDKVNKLRLPAMICAVGLLGVTIVFGKITNGAANWIYIGSFSFQPSELAKIIFIFIGASSLDVLMTKKNLLEYIIFSAVCVGLLALMGDFGTALIFFVTFLLTAFMRSGDFKTIILAVAAAIFGVTFVLKFKPYVADRFSGWRHVWEHTQDNLGYQQARVLTYMASGGLFGVGIGNGFLKQVAASESDLVFGLVSEEMGVIVAFTLAVAVGAMFIYARAITTRSRSTFYSISACCAAGLFVVQLSLNVFGATDVLPLTGVTFPFVSAGGSSIMSCWGLVAFIKAADERTYSVKR</sequence>
<keyword evidence="2 6" id="KW-0812">Transmembrane</keyword>
<evidence type="ECO:0000256" key="2">
    <source>
        <dbReference type="ARBA" id="ARBA00022692"/>
    </source>
</evidence>
<feature type="transmembrane region" description="Helical" evidence="6">
    <location>
        <begin position="313"/>
        <end position="331"/>
    </location>
</feature>
<feature type="transmembrane region" description="Helical" evidence="6">
    <location>
        <begin position="527"/>
        <end position="550"/>
    </location>
</feature>
<evidence type="ECO:0000313" key="9">
    <source>
        <dbReference type="Proteomes" id="UP000233425"/>
    </source>
</evidence>
<gene>
    <name evidence="8" type="primary">ftsW_2</name>
    <name evidence="8" type="ORF">RBATCC27255_00642</name>
</gene>
<keyword evidence="3" id="KW-0133">Cell shape</keyword>
<organism evidence="8 9">
    <name type="scientific">Ruminococcus bromii</name>
    <dbReference type="NCBI Taxonomy" id="40518"/>
    <lineage>
        <taxon>Bacteria</taxon>
        <taxon>Bacillati</taxon>
        <taxon>Bacillota</taxon>
        <taxon>Clostridia</taxon>
        <taxon>Eubacteriales</taxon>
        <taxon>Oscillospiraceae</taxon>
        <taxon>Ruminococcus</taxon>
    </lineage>
</organism>
<keyword evidence="9" id="KW-1185">Reference proteome</keyword>
<dbReference type="GO" id="GO:0008360">
    <property type="term" value="P:regulation of cell shape"/>
    <property type="evidence" value="ECO:0007669"/>
    <property type="project" value="UniProtKB-KW"/>
</dbReference>
<reference evidence="8" key="1">
    <citation type="journal article" date="2018" name="Environ. Microbiol.">
        <title>Sporulation capability and amylosome conservation among diverse human colonic and rumen isolates of the keystone starch-degrader Ruminococcus bromii.</title>
        <authorList>
            <person name="Mukhopadhya I."/>
            <person name="Morais S."/>
            <person name="Laverde-Gomez J."/>
            <person name="Sheridan P.O."/>
            <person name="Walker A.W."/>
            <person name="Kelly W."/>
            <person name="Klieve A.V."/>
            <person name="Ouwerkerk D."/>
            <person name="Duncan S.H."/>
            <person name="Louis P."/>
            <person name="Koropatkin N."/>
            <person name="Cockburn D."/>
            <person name="Kibler R."/>
            <person name="Cooper P.J."/>
            <person name="Sandoval C."/>
            <person name="Crost E."/>
            <person name="Juge N."/>
            <person name="Bayer E.A."/>
            <person name="Flint H.J."/>
        </authorList>
    </citation>
    <scope>NUCLEOTIDE SEQUENCE [LARGE SCALE GENOMIC DNA]</scope>
    <source>
        <strain evidence="8">ATCC 27255</strain>
    </source>
</reference>